<evidence type="ECO:0000259" key="4">
    <source>
        <dbReference type="PROSITE" id="PS51000"/>
    </source>
</evidence>
<dbReference type="InterPro" id="IPR028082">
    <property type="entry name" value="Peripla_BP_I"/>
</dbReference>
<dbReference type="InterPro" id="IPR046335">
    <property type="entry name" value="LacI/GalR-like_sensor"/>
</dbReference>
<dbReference type="PRINTS" id="PR00037">
    <property type="entry name" value="HTHLACR"/>
</dbReference>
<dbReference type="InterPro" id="IPR018356">
    <property type="entry name" value="Tscrpt_reg_HTH_DeoR_CS"/>
</dbReference>
<dbReference type="Gene3D" id="1.10.10.10">
    <property type="entry name" value="Winged helix-like DNA-binding domain superfamily/Winged helix DNA-binding domain"/>
    <property type="match status" value="1"/>
</dbReference>
<keyword evidence="3" id="KW-0804">Transcription</keyword>
<dbReference type="PROSITE" id="PS00894">
    <property type="entry name" value="HTH_DEOR_1"/>
    <property type="match status" value="1"/>
</dbReference>
<dbReference type="PANTHER" id="PTHR30146">
    <property type="entry name" value="LACI-RELATED TRANSCRIPTIONAL REPRESSOR"/>
    <property type="match status" value="1"/>
</dbReference>
<dbReference type="Pfam" id="PF08220">
    <property type="entry name" value="HTH_DeoR"/>
    <property type="match status" value="1"/>
</dbReference>
<reference evidence="5" key="1">
    <citation type="submission" date="2021-03" db="EMBL/GenBank/DDBJ databases">
        <title>Whole genome shotgun sequence of Actinoplanes consettensis NBRC 14913.</title>
        <authorList>
            <person name="Komaki H."/>
            <person name="Tamura T."/>
        </authorList>
    </citation>
    <scope>NUCLEOTIDE SEQUENCE</scope>
    <source>
        <strain evidence="5">NBRC 14913</strain>
    </source>
</reference>
<evidence type="ECO:0000256" key="1">
    <source>
        <dbReference type="ARBA" id="ARBA00023015"/>
    </source>
</evidence>
<keyword evidence="2" id="KW-0238">DNA-binding</keyword>
<organism evidence="5 6">
    <name type="scientific">Winogradskya consettensis</name>
    <dbReference type="NCBI Taxonomy" id="113560"/>
    <lineage>
        <taxon>Bacteria</taxon>
        <taxon>Bacillati</taxon>
        <taxon>Actinomycetota</taxon>
        <taxon>Actinomycetes</taxon>
        <taxon>Micromonosporales</taxon>
        <taxon>Micromonosporaceae</taxon>
        <taxon>Winogradskya</taxon>
    </lineage>
</organism>
<evidence type="ECO:0000313" key="6">
    <source>
        <dbReference type="Proteomes" id="UP000680865"/>
    </source>
</evidence>
<evidence type="ECO:0000256" key="3">
    <source>
        <dbReference type="ARBA" id="ARBA00023163"/>
    </source>
</evidence>
<dbReference type="SUPFAM" id="SSF46785">
    <property type="entry name" value="Winged helix' DNA-binding domain"/>
    <property type="match status" value="1"/>
</dbReference>
<comment type="caution">
    <text evidence="5">The sequence shown here is derived from an EMBL/GenBank/DDBJ whole genome shotgun (WGS) entry which is preliminary data.</text>
</comment>
<evidence type="ECO:0000256" key="2">
    <source>
        <dbReference type="ARBA" id="ARBA00023125"/>
    </source>
</evidence>
<dbReference type="CDD" id="cd06267">
    <property type="entry name" value="PBP1_LacI_sugar_binding-like"/>
    <property type="match status" value="1"/>
</dbReference>
<protein>
    <submittedName>
        <fullName evidence="5">LacI family transcriptional regulator</fullName>
    </submittedName>
</protein>
<gene>
    <name evidence="5" type="primary">lacI_7</name>
    <name evidence="5" type="ORF">Aco04nite_45120</name>
</gene>
<dbReference type="PANTHER" id="PTHR30146:SF155">
    <property type="entry name" value="ALANINE RACEMASE"/>
    <property type="match status" value="1"/>
</dbReference>
<dbReference type="Proteomes" id="UP000680865">
    <property type="component" value="Unassembled WGS sequence"/>
</dbReference>
<dbReference type="EMBL" id="BOQP01000023">
    <property type="protein sequence ID" value="GIM75385.1"/>
    <property type="molecule type" value="Genomic_DNA"/>
</dbReference>
<dbReference type="AlphaFoldDB" id="A0A919VU36"/>
<dbReference type="PROSITE" id="PS51000">
    <property type="entry name" value="HTH_DEOR_2"/>
    <property type="match status" value="1"/>
</dbReference>
<dbReference type="SMART" id="SM00420">
    <property type="entry name" value="HTH_DEOR"/>
    <property type="match status" value="1"/>
</dbReference>
<keyword evidence="1" id="KW-0805">Transcription regulation</keyword>
<dbReference type="InterPro" id="IPR036390">
    <property type="entry name" value="WH_DNA-bd_sf"/>
</dbReference>
<accession>A0A919VU36</accession>
<dbReference type="SUPFAM" id="SSF53822">
    <property type="entry name" value="Periplasmic binding protein-like I"/>
    <property type="match status" value="1"/>
</dbReference>
<feature type="domain" description="HTH deoR-type" evidence="4">
    <location>
        <begin position="25"/>
        <end position="80"/>
    </location>
</feature>
<sequence>MRGVANEVVNLDQIGSNVNTANFLNVQRRERLLAELHKHGAVRVTELAVLLRVSPITIRRDIATLAREKRLTRVHGGAMLPLDAARSPQPVQRLTLGMIVPSLDFFWPQVITGARTAAAMLGVDLRLRGSSYDPAEDRRQIAQLMDAERLDGLLVAPDMRDDLSGIGALPVPCVLVERAAPAWGPNPRPLESVRNDHDAGVEVALRHLAAQGHRRVGLIATPLSPNAELIEHAFELGCPVAGLSAEIRIRDSLRTDTALAVEVLRLCRLTRTTALIVHSDPDAIALSRAAAAHGVHIPDDLALISYDDETAHLGEPPLTAVRPAKGQIGRMAVEMVVSRLGEGDRRPANRLLLVPDLIVRQSSLSRH</sequence>
<dbReference type="Gene3D" id="3.40.50.2300">
    <property type="match status" value="2"/>
</dbReference>
<proteinExistence type="predicted"/>
<name>A0A919VU36_9ACTN</name>
<keyword evidence="6" id="KW-1185">Reference proteome</keyword>
<dbReference type="GO" id="GO:0000976">
    <property type="term" value="F:transcription cis-regulatory region binding"/>
    <property type="evidence" value="ECO:0007669"/>
    <property type="project" value="TreeGrafter"/>
</dbReference>
<dbReference type="GO" id="GO:0003700">
    <property type="term" value="F:DNA-binding transcription factor activity"/>
    <property type="evidence" value="ECO:0007669"/>
    <property type="project" value="InterPro"/>
</dbReference>
<dbReference type="InterPro" id="IPR001034">
    <property type="entry name" value="DeoR_HTH"/>
</dbReference>
<dbReference type="Pfam" id="PF13377">
    <property type="entry name" value="Peripla_BP_3"/>
    <property type="match status" value="1"/>
</dbReference>
<dbReference type="InterPro" id="IPR036388">
    <property type="entry name" value="WH-like_DNA-bd_sf"/>
</dbReference>
<evidence type="ECO:0000313" key="5">
    <source>
        <dbReference type="EMBL" id="GIM75385.1"/>
    </source>
</evidence>